<protein>
    <recommendedName>
        <fullName evidence="4">C1q domain-containing protein</fullName>
    </recommendedName>
</protein>
<accession>A0A3D8YES0</accession>
<feature type="chain" id="PRO_5017783378" description="C1q domain-containing protein" evidence="1">
    <location>
        <begin position="30"/>
        <end position="275"/>
    </location>
</feature>
<proteinExistence type="predicted"/>
<reference evidence="2 3" key="1">
    <citation type="submission" date="2018-07" db="EMBL/GenBank/DDBJ databases">
        <title>Dyadobacter roseus sp. nov., isolated from rose rhizosphere soil.</title>
        <authorList>
            <person name="Chen L."/>
        </authorList>
    </citation>
    <scope>NUCLEOTIDE SEQUENCE [LARGE SCALE GENOMIC DNA]</scope>
    <source>
        <strain evidence="2 3">RS19</strain>
    </source>
</reference>
<keyword evidence="3" id="KW-1185">Reference proteome</keyword>
<dbReference type="AlphaFoldDB" id="A0A3D8YES0"/>
<gene>
    <name evidence="2" type="ORF">DSL64_08410</name>
</gene>
<comment type="caution">
    <text evidence="2">The sequence shown here is derived from an EMBL/GenBank/DDBJ whole genome shotgun (WGS) entry which is preliminary data.</text>
</comment>
<feature type="signal peptide" evidence="1">
    <location>
        <begin position="1"/>
        <end position="29"/>
    </location>
</feature>
<dbReference type="OrthoDB" id="1163828at2"/>
<evidence type="ECO:0000313" key="3">
    <source>
        <dbReference type="Proteomes" id="UP000256373"/>
    </source>
</evidence>
<evidence type="ECO:0000256" key="1">
    <source>
        <dbReference type="SAM" id="SignalP"/>
    </source>
</evidence>
<dbReference type="Proteomes" id="UP000256373">
    <property type="component" value="Unassembled WGS sequence"/>
</dbReference>
<evidence type="ECO:0000313" key="2">
    <source>
        <dbReference type="EMBL" id="REA62923.1"/>
    </source>
</evidence>
<dbReference type="RefSeq" id="WP_115830231.1">
    <property type="nucleotide sequence ID" value="NZ_QNUL01000004.1"/>
</dbReference>
<sequence>MLTKHFSFKKNLYLLVGILSLSGHVSYVAAQIKIGSNPTVIGENLHLEVEAVTGNKTVIQKENGNMGVGTSAPGNKLEIKSDGVNQSGLRFTNLTNVSPTTAGAAILGVNASGDVVVTEGTAPRQFLAVARTANSQGVATGVDIIPDGVIKTNNTIPYNTATGVANLTVGKTYLITANLHCAQFNNTFGTFGSILFGVVNAADNQPLDISAKAELFGHYNPGTGSSGSIQMVFTATAGTESIKLRALQIVAGDGASEGQATIRNDLFSGFTVTEL</sequence>
<dbReference type="EMBL" id="QNUL01000004">
    <property type="protein sequence ID" value="REA62923.1"/>
    <property type="molecule type" value="Genomic_DNA"/>
</dbReference>
<keyword evidence="1" id="KW-0732">Signal</keyword>
<name>A0A3D8YES0_9BACT</name>
<evidence type="ECO:0008006" key="4">
    <source>
        <dbReference type="Google" id="ProtNLM"/>
    </source>
</evidence>
<organism evidence="2 3">
    <name type="scientific">Dyadobacter luteus</name>
    <dbReference type="NCBI Taxonomy" id="2259619"/>
    <lineage>
        <taxon>Bacteria</taxon>
        <taxon>Pseudomonadati</taxon>
        <taxon>Bacteroidota</taxon>
        <taxon>Cytophagia</taxon>
        <taxon>Cytophagales</taxon>
        <taxon>Spirosomataceae</taxon>
        <taxon>Dyadobacter</taxon>
    </lineage>
</organism>